<dbReference type="RefSeq" id="WP_128495487.1">
    <property type="nucleotide sequence ID" value="NZ_RZNB01000004.1"/>
</dbReference>
<proteinExistence type="predicted"/>
<gene>
    <name evidence="1" type="ORF">ELQ90_11860</name>
</gene>
<protein>
    <submittedName>
        <fullName evidence="1">Uncharacterized protein</fullName>
    </submittedName>
</protein>
<evidence type="ECO:0000313" key="1">
    <source>
        <dbReference type="EMBL" id="RWZ50033.1"/>
    </source>
</evidence>
<reference evidence="1 2" key="1">
    <citation type="submission" date="2018-12" db="EMBL/GenBank/DDBJ databases">
        <authorList>
            <person name="Li F."/>
        </authorList>
    </citation>
    <scope>NUCLEOTIDE SEQUENCE [LARGE SCALE GENOMIC DNA]</scope>
    <source>
        <strain evidence="1 2">11W25H-1</strain>
    </source>
</reference>
<comment type="caution">
    <text evidence="1">The sequence shown here is derived from an EMBL/GenBank/DDBJ whole genome shotgun (WGS) entry which is preliminary data.</text>
</comment>
<organism evidence="1 2">
    <name type="scientific">Labedella phragmitis</name>
    <dbReference type="NCBI Taxonomy" id="2498849"/>
    <lineage>
        <taxon>Bacteria</taxon>
        <taxon>Bacillati</taxon>
        <taxon>Actinomycetota</taxon>
        <taxon>Actinomycetes</taxon>
        <taxon>Micrococcales</taxon>
        <taxon>Microbacteriaceae</taxon>
        <taxon>Labedella</taxon>
    </lineage>
</organism>
<name>A0A444PRX6_9MICO</name>
<dbReference type="Proteomes" id="UP000288547">
    <property type="component" value="Unassembled WGS sequence"/>
</dbReference>
<sequence>MTIIIGMVLMIFVATATAVAVSGTRKSSHDADWSAAIAAAYAGVDDYQSRLSNDTSYSRYGNPHAAFSSTSTLVLPAQENPAFGIGTTGTWASVPGSSNGAQYRYEVDNSSYATAGSLRIRSSGRVGDSVRSIVVNVKQKGFVDYLYYTDFEMTDPILRPNSWCPLTYAHQLPGNTHASGCQNIQFAANDVINGPFHSKDTVLTCGATRFNGTFTTENRIAPLYKRSTASGCSGSPVFAVAPKHSDAPKMPESNAEMLRETRGDLMSSTVPRPGCLYSGPTIITFTADGMMNVKSPFTRATRTSGSPASGAVVNTDCGTPGNQTGQLGSLDGATIPVIDQNLIYVQNVPNQAGNPNIPISTTASNFTCSSSGNQWTFGTEKHPAANEQVPYASPAHYGCRNGDLYVKGVLDGRVTLAAQNYIYVTGDLTYESASDDVLGLVGENSVWVHKPVYCSVWNKDEYGRNTTCRTYANISTTKDRRIDAAILSVLHTFIVQNYDRGASFGTLTVMGSIAQKFRGPVATTDGAGGVQSGYLKNYSYDPRFKYLAPPKFLSPATTTYGVSEIVEVKSAFKPDGSPA</sequence>
<dbReference type="EMBL" id="RZNB01000004">
    <property type="protein sequence ID" value="RWZ50033.1"/>
    <property type="molecule type" value="Genomic_DNA"/>
</dbReference>
<accession>A0A444PRX6</accession>
<dbReference type="AlphaFoldDB" id="A0A444PRX6"/>
<keyword evidence="2" id="KW-1185">Reference proteome</keyword>
<dbReference type="OrthoDB" id="36432at2"/>
<evidence type="ECO:0000313" key="2">
    <source>
        <dbReference type="Proteomes" id="UP000288547"/>
    </source>
</evidence>